<dbReference type="InterPro" id="IPR018289">
    <property type="entry name" value="MULE_transposase_dom"/>
</dbReference>
<comment type="caution">
    <text evidence="2">The sequence shown here is derived from an EMBL/GenBank/DDBJ whole genome shotgun (WGS) entry which is preliminary data.</text>
</comment>
<evidence type="ECO:0000259" key="1">
    <source>
        <dbReference type="Pfam" id="PF10551"/>
    </source>
</evidence>
<protein>
    <submittedName>
        <fullName evidence="2">FAR1-related sequence 10</fullName>
    </submittedName>
</protein>
<dbReference type="EMBL" id="BKCJ010357850">
    <property type="protein sequence ID" value="GFA02767.1"/>
    <property type="molecule type" value="Genomic_DNA"/>
</dbReference>
<evidence type="ECO:0000313" key="2">
    <source>
        <dbReference type="EMBL" id="GFA02767.1"/>
    </source>
</evidence>
<organism evidence="2">
    <name type="scientific">Tanacetum cinerariifolium</name>
    <name type="common">Dalmatian daisy</name>
    <name type="synonym">Chrysanthemum cinerariifolium</name>
    <dbReference type="NCBI Taxonomy" id="118510"/>
    <lineage>
        <taxon>Eukaryota</taxon>
        <taxon>Viridiplantae</taxon>
        <taxon>Streptophyta</taxon>
        <taxon>Embryophyta</taxon>
        <taxon>Tracheophyta</taxon>
        <taxon>Spermatophyta</taxon>
        <taxon>Magnoliopsida</taxon>
        <taxon>eudicotyledons</taxon>
        <taxon>Gunneridae</taxon>
        <taxon>Pentapetalae</taxon>
        <taxon>asterids</taxon>
        <taxon>campanulids</taxon>
        <taxon>Asterales</taxon>
        <taxon>Asteraceae</taxon>
        <taxon>Asteroideae</taxon>
        <taxon>Anthemideae</taxon>
        <taxon>Anthemidinae</taxon>
        <taxon>Tanacetum</taxon>
    </lineage>
</organism>
<proteinExistence type="predicted"/>
<reference evidence="2" key="1">
    <citation type="journal article" date="2019" name="Sci. Rep.">
        <title>Draft genome of Tanacetum cinerariifolium, the natural source of mosquito coil.</title>
        <authorList>
            <person name="Yamashiro T."/>
            <person name="Shiraishi A."/>
            <person name="Satake H."/>
            <person name="Nakayama K."/>
        </authorList>
    </citation>
    <scope>NUCLEOTIDE SEQUENCE</scope>
</reference>
<accession>A0A699J0W1</accession>
<dbReference type="PANTHER" id="PTHR31973:SF190">
    <property type="entry name" value="MULE TRANSPOSASE DOMAIN-CONTAINING PROTEIN"/>
    <property type="match status" value="1"/>
</dbReference>
<dbReference type="Pfam" id="PF10551">
    <property type="entry name" value="MULE"/>
    <property type="match status" value="1"/>
</dbReference>
<sequence>MKPTRVFKRIYVCLGAAKEGFKACMRQFLGFDGTFMKGPFVGQLFTAVGVDPNNGIYLLAYGILETESRESWTWFLQHLKEDLDLKDNSNFTFISDRQKKAAIALTVSYFEKVMDELKAFNKKCYDWLAKIPPIH</sequence>
<name>A0A699J0W1_TANCI</name>
<dbReference type="PANTHER" id="PTHR31973">
    <property type="entry name" value="POLYPROTEIN, PUTATIVE-RELATED"/>
    <property type="match status" value="1"/>
</dbReference>
<dbReference type="AlphaFoldDB" id="A0A699J0W1"/>
<feature type="domain" description="MULE transposase" evidence="1">
    <location>
        <begin position="29"/>
        <end position="108"/>
    </location>
</feature>
<gene>
    <name evidence="2" type="ORF">Tci_574739</name>
</gene>